<dbReference type="EMBL" id="FN649760">
    <property type="protein sequence ID" value="CBJ30445.1"/>
    <property type="molecule type" value="Genomic_DNA"/>
</dbReference>
<dbReference type="NCBIfam" id="TIGR04350">
    <property type="entry name" value="C_S_lyase_PatB"/>
    <property type="match status" value="1"/>
</dbReference>
<dbReference type="PANTHER" id="PTHR43525">
    <property type="entry name" value="PROTEIN MALY"/>
    <property type="match status" value="1"/>
</dbReference>
<dbReference type="OrthoDB" id="7042322at2759"/>
<dbReference type="GO" id="GO:0047804">
    <property type="term" value="F:cysteine-S-conjugate beta-lyase activity"/>
    <property type="evidence" value="ECO:0007669"/>
    <property type="project" value="UniProtKB-EC"/>
</dbReference>
<dbReference type="GO" id="GO:0008483">
    <property type="term" value="F:transaminase activity"/>
    <property type="evidence" value="ECO:0007669"/>
    <property type="project" value="UniProtKB-KW"/>
</dbReference>
<dbReference type="SUPFAM" id="SSF53383">
    <property type="entry name" value="PLP-dependent transferases"/>
    <property type="match status" value="1"/>
</dbReference>
<evidence type="ECO:0000313" key="9">
    <source>
        <dbReference type="EMBL" id="CBJ30445.1"/>
    </source>
</evidence>
<evidence type="ECO:0000256" key="5">
    <source>
        <dbReference type="ARBA" id="ARBA00037974"/>
    </source>
</evidence>
<sequence>MRIRPAASTMTSLALLTRHVVGFRVSSGVRIRSPATPSSSPSSARRMRSTGEMGRSATNPPARGPERERQDAFDFETPIDRSNTGSLKLDAYGGRDVIPLWVADMDLKTSPAIIDAVKKRADHGIFGYSFPTEGVKTAVMNYYKDMHGVDVGDKSWLFFTPGTIQSMHAACMMLPETASVMVMTPSYPPFFKSPKNTGRGLVLVPADRAGGRWTLDWNGMEEAMRKHPETALLMLCNPYNPVGRVFTEEELLRVGDFCERHDLTIVSDEIHSDLILDEGVRHISMLALDNGRFASRTILLNAPSKTYNVPGLGCSYAIIPDKKLRVGFERAAAGWIGLNSPLGYVGCEAAYTEGEPWRQALLEHLRGNRAALYAFMEEKLPELRMDPMEATYLAWVDVTKLGWKSPALEFERAGVGLTDGKGFLGEGYVRINFACPREMLMEGLRRMEQAVIKEYREKQDDVL</sequence>
<comment type="similarity">
    <text evidence="5">Belongs to the class-II pyridoxal-phosphate-dependent aminotransferase family. MalY/PatB cystathionine beta-lyase subfamily.</text>
</comment>
<dbReference type="Gene3D" id="3.40.640.10">
    <property type="entry name" value="Type I PLP-dependent aspartate aminotransferase-like (Major domain)"/>
    <property type="match status" value="1"/>
</dbReference>
<dbReference type="EC" id="4.4.1.13" evidence="2"/>
<keyword evidence="10" id="KW-1185">Reference proteome</keyword>
<feature type="domain" description="Aminotransferase class I/classII large" evidence="8">
    <location>
        <begin position="96"/>
        <end position="445"/>
    </location>
</feature>
<evidence type="ECO:0000259" key="8">
    <source>
        <dbReference type="Pfam" id="PF00155"/>
    </source>
</evidence>
<dbReference type="InterPro" id="IPR015422">
    <property type="entry name" value="PyrdxlP-dep_Trfase_small"/>
</dbReference>
<dbReference type="Proteomes" id="UP000002630">
    <property type="component" value="Unassembled WGS sequence"/>
</dbReference>
<protein>
    <recommendedName>
        <fullName evidence="2">cysteine-S-conjugate beta-lyase</fullName>
        <ecNumber evidence="2">4.4.1.13</ecNumber>
    </recommendedName>
</protein>
<dbReference type="CDD" id="cd00609">
    <property type="entry name" value="AAT_like"/>
    <property type="match status" value="1"/>
</dbReference>
<feature type="region of interest" description="Disordered" evidence="6">
    <location>
        <begin position="31"/>
        <end position="69"/>
    </location>
</feature>
<reference evidence="9 10" key="1">
    <citation type="journal article" date="2010" name="Nature">
        <title>The Ectocarpus genome and the independent evolution of multicellularity in brown algae.</title>
        <authorList>
            <person name="Cock J.M."/>
            <person name="Sterck L."/>
            <person name="Rouze P."/>
            <person name="Scornet D."/>
            <person name="Allen A.E."/>
            <person name="Amoutzias G."/>
            <person name="Anthouard V."/>
            <person name="Artiguenave F."/>
            <person name="Aury J.M."/>
            <person name="Badger J.H."/>
            <person name="Beszteri B."/>
            <person name="Billiau K."/>
            <person name="Bonnet E."/>
            <person name="Bothwell J.H."/>
            <person name="Bowler C."/>
            <person name="Boyen C."/>
            <person name="Brownlee C."/>
            <person name="Carrano C.J."/>
            <person name="Charrier B."/>
            <person name="Cho G.Y."/>
            <person name="Coelho S.M."/>
            <person name="Collen J."/>
            <person name="Corre E."/>
            <person name="Da Silva C."/>
            <person name="Delage L."/>
            <person name="Delaroque N."/>
            <person name="Dittami S.M."/>
            <person name="Doulbeau S."/>
            <person name="Elias M."/>
            <person name="Farnham G."/>
            <person name="Gachon C.M."/>
            <person name="Gschloessl B."/>
            <person name="Heesch S."/>
            <person name="Jabbari K."/>
            <person name="Jubin C."/>
            <person name="Kawai H."/>
            <person name="Kimura K."/>
            <person name="Kloareg B."/>
            <person name="Kupper F.C."/>
            <person name="Lang D."/>
            <person name="Le Bail A."/>
            <person name="Leblanc C."/>
            <person name="Lerouge P."/>
            <person name="Lohr M."/>
            <person name="Lopez P.J."/>
            <person name="Martens C."/>
            <person name="Maumus F."/>
            <person name="Michel G."/>
            <person name="Miranda-Saavedra D."/>
            <person name="Morales J."/>
            <person name="Moreau H."/>
            <person name="Motomura T."/>
            <person name="Nagasato C."/>
            <person name="Napoli C.A."/>
            <person name="Nelson D.R."/>
            <person name="Nyvall-Collen P."/>
            <person name="Peters A.F."/>
            <person name="Pommier C."/>
            <person name="Potin P."/>
            <person name="Poulain J."/>
            <person name="Quesneville H."/>
            <person name="Read B."/>
            <person name="Rensing S.A."/>
            <person name="Ritter A."/>
            <person name="Rousvoal S."/>
            <person name="Samanta M."/>
            <person name="Samson G."/>
            <person name="Schroeder D.C."/>
            <person name="Segurens B."/>
            <person name="Strittmatter M."/>
            <person name="Tonon T."/>
            <person name="Tregear J.W."/>
            <person name="Valentin K."/>
            <person name="von Dassow P."/>
            <person name="Yamagishi T."/>
            <person name="Van de Peer Y."/>
            <person name="Wincker P."/>
        </authorList>
    </citation>
    <scope>NUCLEOTIDE SEQUENCE [LARGE SCALE GENOMIC DNA]</scope>
    <source>
        <strain evidence="10">Ec32 / CCAP1310/4</strain>
    </source>
</reference>
<dbReference type="GO" id="GO:0030170">
    <property type="term" value="F:pyridoxal phosphate binding"/>
    <property type="evidence" value="ECO:0007669"/>
    <property type="project" value="InterPro"/>
</dbReference>
<keyword evidence="7" id="KW-0732">Signal</keyword>
<evidence type="ECO:0000256" key="2">
    <source>
        <dbReference type="ARBA" id="ARBA00012224"/>
    </source>
</evidence>
<accession>D7FPI8</accession>
<proteinExistence type="inferred from homology"/>
<gene>
    <name evidence="9" type="ORF">Esi_0193_0012</name>
</gene>
<dbReference type="InterPro" id="IPR015424">
    <property type="entry name" value="PyrdxlP-dep_Trfase"/>
</dbReference>
<dbReference type="eggNOG" id="KOG0257">
    <property type="taxonomic scope" value="Eukaryota"/>
</dbReference>
<dbReference type="InterPro" id="IPR027619">
    <property type="entry name" value="C-S_lyase_PatB-like"/>
</dbReference>
<keyword evidence="9" id="KW-0032">Aminotransferase</keyword>
<name>D7FPI8_ECTSI</name>
<dbReference type="InParanoid" id="D7FPI8"/>
<evidence type="ECO:0000256" key="1">
    <source>
        <dbReference type="ARBA" id="ARBA00001933"/>
    </source>
</evidence>
<dbReference type="Gene3D" id="3.90.1150.10">
    <property type="entry name" value="Aspartate Aminotransferase, domain 1"/>
    <property type="match status" value="1"/>
</dbReference>
<keyword evidence="9" id="KW-0808">Transferase</keyword>
<dbReference type="Pfam" id="PF00155">
    <property type="entry name" value="Aminotran_1_2"/>
    <property type="match status" value="1"/>
</dbReference>
<dbReference type="PANTHER" id="PTHR43525:SF1">
    <property type="entry name" value="PROTEIN MALY"/>
    <property type="match status" value="1"/>
</dbReference>
<evidence type="ECO:0000256" key="4">
    <source>
        <dbReference type="ARBA" id="ARBA00023239"/>
    </source>
</evidence>
<evidence type="ECO:0000313" key="10">
    <source>
        <dbReference type="Proteomes" id="UP000002630"/>
    </source>
</evidence>
<organism evidence="9 10">
    <name type="scientific">Ectocarpus siliculosus</name>
    <name type="common">Brown alga</name>
    <name type="synonym">Conferva siliculosa</name>
    <dbReference type="NCBI Taxonomy" id="2880"/>
    <lineage>
        <taxon>Eukaryota</taxon>
        <taxon>Sar</taxon>
        <taxon>Stramenopiles</taxon>
        <taxon>Ochrophyta</taxon>
        <taxon>PX clade</taxon>
        <taxon>Phaeophyceae</taxon>
        <taxon>Ectocarpales</taxon>
        <taxon>Ectocarpaceae</taxon>
        <taxon>Ectocarpus</taxon>
    </lineage>
</organism>
<dbReference type="STRING" id="2880.D7FPI8"/>
<dbReference type="AlphaFoldDB" id="D7FPI8"/>
<dbReference type="InterPro" id="IPR051798">
    <property type="entry name" value="Class-II_PLP-Dep_Aminotrans"/>
</dbReference>
<keyword evidence="4" id="KW-0456">Lyase</keyword>
<dbReference type="InterPro" id="IPR015421">
    <property type="entry name" value="PyrdxlP-dep_Trfase_major"/>
</dbReference>
<evidence type="ECO:0000256" key="7">
    <source>
        <dbReference type="SAM" id="SignalP"/>
    </source>
</evidence>
<feature type="chain" id="PRO_5003095375" description="cysteine-S-conjugate beta-lyase" evidence="7">
    <location>
        <begin position="23"/>
        <end position="463"/>
    </location>
</feature>
<feature type="signal peptide" evidence="7">
    <location>
        <begin position="1"/>
        <end position="22"/>
    </location>
</feature>
<feature type="compositionally biased region" description="Low complexity" evidence="6">
    <location>
        <begin position="32"/>
        <end position="44"/>
    </location>
</feature>
<dbReference type="InterPro" id="IPR004839">
    <property type="entry name" value="Aminotransferase_I/II_large"/>
</dbReference>
<evidence type="ECO:0000256" key="6">
    <source>
        <dbReference type="SAM" id="MobiDB-lite"/>
    </source>
</evidence>
<evidence type="ECO:0000256" key="3">
    <source>
        <dbReference type="ARBA" id="ARBA00022898"/>
    </source>
</evidence>
<comment type="cofactor">
    <cofactor evidence="1">
        <name>pyridoxal 5'-phosphate</name>
        <dbReference type="ChEBI" id="CHEBI:597326"/>
    </cofactor>
</comment>
<keyword evidence="3" id="KW-0663">Pyridoxal phosphate</keyword>